<proteinExistence type="predicted"/>
<keyword evidence="2" id="KW-0378">Hydrolase</keyword>
<dbReference type="Pfam" id="PF00293">
    <property type="entry name" value="NUDIX"/>
    <property type="match status" value="1"/>
</dbReference>
<evidence type="ECO:0000256" key="2">
    <source>
        <dbReference type="ARBA" id="ARBA00022801"/>
    </source>
</evidence>
<dbReference type="InterPro" id="IPR015797">
    <property type="entry name" value="NUDIX_hydrolase-like_dom_sf"/>
</dbReference>
<dbReference type="SUPFAM" id="SSF55811">
    <property type="entry name" value="Nudix"/>
    <property type="match status" value="1"/>
</dbReference>
<dbReference type="Gene3D" id="3.90.79.10">
    <property type="entry name" value="Nucleoside Triphosphate Pyrophosphohydrolase"/>
    <property type="match status" value="1"/>
</dbReference>
<dbReference type="PROSITE" id="PS51462">
    <property type="entry name" value="NUDIX"/>
    <property type="match status" value="1"/>
</dbReference>
<reference evidence="4 5" key="1">
    <citation type="submission" date="2021-01" db="EMBL/GenBank/DDBJ databases">
        <title>Genomic Encyclopedia of Type Strains, Phase IV (KMG-IV): sequencing the most valuable type-strain genomes for metagenomic binning, comparative biology and taxonomic classification.</title>
        <authorList>
            <person name="Goeker M."/>
        </authorList>
    </citation>
    <scope>NUCLEOTIDE SEQUENCE [LARGE SCALE GENOMIC DNA]</scope>
    <source>
        <strain evidence="4 5">DSM 25540</strain>
    </source>
</reference>
<gene>
    <name evidence="4" type="ORF">JOD17_002208</name>
</gene>
<keyword evidence="5" id="KW-1185">Reference proteome</keyword>
<accession>A0ABS2PCE6</accession>
<dbReference type="PANTHER" id="PTHR43046">
    <property type="entry name" value="GDP-MANNOSE MANNOSYL HYDROLASE"/>
    <property type="match status" value="1"/>
</dbReference>
<comment type="cofactor">
    <cofactor evidence="1">
        <name>Mg(2+)</name>
        <dbReference type="ChEBI" id="CHEBI:18420"/>
    </cofactor>
</comment>
<dbReference type="EMBL" id="JAFBEC010000006">
    <property type="protein sequence ID" value="MBM7633114.1"/>
    <property type="molecule type" value="Genomic_DNA"/>
</dbReference>
<dbReference type="PANTHER" id="PTHR43046:SF14">
    <property type="entry name" value="MUTT_NUDIX FAMILY PROTEIN"/>
    <property type="match status" value="1"/>
</dbReference>
<dbReference type="Proteomes" id="UP000741863">
    <property type="component" value="Unassembled WGS sequence"/>
</dbReference>
<sequence>MFPGGGQEHSETLQQTLIRECREEVGKKVDVRELLHLREYIGKHHEHASFDGDVHQIEFYFACSVIGDGVKPSNPDSHQVGMEWIHKDQLPSIRLYPKALVTQVLQTDETVIYLGDVN</sequence>
<organism evidence="4 5">
    <name type="scientific">Geomicrobium sediminis</name>
    <dbReference type="NCBI Taxonomy" id="1347788"/>
    <lineage>
        <taxon>Bacteria</taxon>
        <taxon>Bacillati</taxon>
        <taxon>Bacillota</taxon>
        <taxon>Bacilli</taxon>
        <taxon>Bacillales</taxon>
        <taxon>Geomicrobium</taxon>
    </lineage>
</organism>
<name>A0ABS2PCE6_9BACL</name>
<evidence type="ECO:0000256" key="1">
    <source>
        <dbReference type="ARBA" id="ARBA00001946"/>
    </source>
</evidence>
<comment type="caution">
    <text evidence="4">The sequence shown here is derived from an EMBL/GenBank/DDBJ whole genome shotgun (WGS) entry which is preliminary data.</text>
</comment>
<feature type="domain" description="Nudix hydrolase" evidence="3">
    <location>
        <begin position="1"/>
        <end position="107"/>
    </location>
</feature>
<evidence type="ECO:0000313" key="5">
    <source>
        <dbReference type="Proteomes" id="UP000741863"/>
    </source>
</evidence>
<evidence type="ECO:0000259" key="3">
    <source>
        <dbReference type="PROSITE" id="PS51462"/>
    </source>
</evidence>
<evidence type="ECO:0000313" key="4">
    <source>
        <dbReference type="EMBL" id="MBM7633114.1"/>
    </source>
</evidence>
<protein>
    <submittedName>
        <fullName evidence="4">8-oxo-dGTP pyrophosphatase MutT (NUDIX family)</fullName>
    </submittedName>
</protein>
<dbReference type="InterPro" id="IPR000086">
    <property type="entry name" value="NUDIX_hydrolase_dom"/>
</dbReference>